<keyword evidence="8" id="KW-1185">Reference proteome</keyword>
<dbReference type="InterPro" id="IPR001207">
    <property type="entry name" value="Transposase_mutator"/>
</dbReference>
<keyword evidence="6" id="KW-0814">Transposable element</keyword>
<dbReference type="PANTHER" id="PTHR33217:SF7">
    <property type="entry name" value="TRANSPOSASE FOR INSERTION SEQUENCE ELEMENT IS1081"/>
    <property type="match status" value="1"/>
</dbReference>
<comment type="function">
    <text evidence="1 6">Required for the transposition of the insertion element.</text>
</comment>
<evidence type="ECO:0000313" key="7">
    <source>
        <dbReference type="EMBL" id="ORB78083.1"/>
    </source>
</evidence>
<comment type="similarity">
    <text evidence="2 6">Belongs to the transposase mutator family.</text>
</comment>
<protein>
    <recommendedName>
        <fullName evidence="6">Mutator family transposase</fullName>
    </recommendedName>
</protein>
<proteinExistence type="inferred from homology"/>
<evidence type="ECO:0000256" key="1">
    <source>
        <dbReference type="ARBA" id="ARBA00002190"/>
    </source>
</evidence>
<comment type="caution">
    <text evidence="7">The sequence shown here is derived from an EMBL/GenBank/DDBJ whole genome shotgun (WGS) entry which is preliminary data.</text>
</comment>
<evidence type="ECO:0000256" key="6">
    <source>
        <dbReference type="RuleBase" id="RU365089"/>
    </source>
</evidence>
<evidence type="ECO:0000313" key="8">
    <source>
        <dbReference type="Proteomes" id="UP000192847"/>
    </source>
</evidence>
<keyword evidence="4 6" id="KW-0238">DNA-binding</keyword>
<evidence type="ECO:0000256" key="2">
    <source>
        <dbReference type="ARBA" id="ARBA00010961"/>
    </source>
</evidence>
<accession>A0ABX3TGY4</accession>
<gene>
    <name evidence="7" type="ORF">BST46_20985</name>
</gene>
<keyword evidence="5 6" id="KW-0233">DNA recombination</keyword>
<dbReference type="EMBL" id="MVIL01000094">
    <property type="protein sequence ID" value="ORB78083.1"/>
    <property type="molecule type" value="Genomic_DNA"/>
</dbReference>
<evidence type="ECO:0000256" key="3">
    <source>
        <dbReference type="ARBA" id="ARBA00022578"/>
    </source>
</evidence>
<evidence type="ECO:0000256" key="4">
    <source>
        <dbReference type="ARBA" id="ARBA00023125"/>
    </source>
</evidence>
<reference evidence="7 8" key="1">
    <citation type="submission" date="2017-02" db="EMBL/GenBank/DDBJ databases">
        <title>The new phylogeny of genus Mycobacterium.</title>
        <authorList>
            <person name="Tortoli E."/>
            <person name="Trovato A."/>
            <person name="Cirillo D.M."/>
        </authorList>
    </citation>
    <scope>NUCLEOTIDE SEQUENCE [LARGE SCALE GENOMIC DNA]</scope>
    <source>
        <strain evidence="7 8">CCUG 56329</strain>
    </source>
</reference>
<keyword evidence="3 6" id="KW-0815">Transposition</keyword>
<evidence type="ECO:0000256" key="5">
    <source>
        <dbReference type="ARBA" id="ARBA00023172"/>
    </source>
</evidence>
<sequence length="173" mass="19010">RSAIDAVLIGAAWQRCRVHFLRNVLAQVPKGSAEMVAAAIRTVFAQPDAEHVREQLDTIAGMLGRQFPKVETMLREAAADITAFADFPVAHWKKIWSTNPLERLNKEIKRRTDVVGVFPNPAALLRLAGSVLVEAHDEWQVADKRYLSETSLALLDVSDQSAETIAPTAALTA</sequence>
<feature type="non-terminal residue" evidence="7">
    <location>
        <position position="1"/>
    </location>
</feature>
<dbReference type="Pfam" id="PF00872">
    <property type="entry name" value="Transposase_mut"/>
    <property type="match status" value="1"/>
</dbReference>
<name>A0ABX3TGY4_9MYCO</name>
<dbReference type="PANTHER" id="PTHR33217">
    <property type="entry name" value="TRANSPOSASE FOR INSERTION SEQUENCE ELEMENT IS1081"/>
    <property type="match status" value="1"/>
</dbReference>
<organism evidence="7 8">
    <name type="scientific">Mycobacterium timonense</name>
    <dbReference type="NCBI Taxonomy" id="701043"/>
    <lineage>
        <taxon>Bacteria</taxon>
        <taxon>Bacillati</taxon>
        <taxon>Actinomycetota</taxon>
        <taxon>Actinomycetes</taxon>
        <taxon>Mycobacteriales</taxon>
        <taxon>Mycobacteriaceae</taxon>
        <taxon>Mycobacterium</taxon>
        <taxon>Mycobacterium avium complex (MAC)</taxon>
    </lineage>
</organism>
<dbReference type="Proteomes" id="UP000192847">
    <property type="component" value="Unassembled WGS sequence"/>
</dbReference>